<dbReference type="RefSeq" id="WP_085758785.1">
    <property type="nucleotide sequence ID" value="NZ_CP019343.1"/>
</dbReference>
<reference evidence="2 3" key="1">
    <citation type="submission" date="2016-11" db="EMBL/GenBank/DDBJ databases">
        <title>Trade-off between light-utilization and light-protection in marine flavobacteria.</title>
        <authorList>
            <person name="Kumagai Y."/>
        </authorList>
    </citation>
    <scope>NUCLEOTIDE SEQUENCE [LARGE SCALE GENOMIC DNA]</scope>
    <source>
        <strain evidence="2 3">NBRC 107125</strain>
    </source>
</reference>
<dbReference type="Pfam" id="PF02810">
    <property type="entry name" value="SEC-C"/>
    <property type="match status" value="1"/>
</dbReference>
<name>A0A1X9NFI5_9GAMM</name>
<dbReference type="AlphaFoldDB" id="A0A1X9NFI5"/>
<dbReference type="InterPro" id="IPR048469">
    <property type="entry name" value="YchJ-like_M"/>
</dbReference>
<evidence type="ECO:0000313" key="3">
    <source>
        <dbReference type="Proteomes" id="UP000193450"/>
    </source>
</evidence>
<dbReference type="InterPro" id="IPR032710">
    <property type="entry name" value="NTF2-like_dom_sf"/>
</dbReference>
<dbReference type="SUPFAM" id="SSF54427">
    <property type="entry name" value="NTF2-like"/>
    <property type="match status" value="1"/>
</dbReference>
<dbReference type="PANTHER" id="PTHR33747">
    <property type="entry name" value="UPF0225 PROTEIN SCO1677"/>
    <property type="match status" value="1"/>
</dbReference>
<organism evidence="2 3">
    <name type="scientific">Oceanicoccus sagamiensis</name>
    <dbReference type="NCBI Taxonomy" id="716816"/>
    <lineage>
        <taxon>Bacteria</taxon>
        <taxon>Pseudomonadati</taxon>
        <taxon>Pseudomonadota</taxon>
        <taxon>Gammaproteobacteria</taxon>
        <taxon>Cellvibrionales</taxon>
        <taxon>Spongiibacteraceae</taxon>
        <taxon>Oceanicoccus</taxon>
    </lineage>
</organism>
<dbReference type="OrthoDB" id="21421at2"/>
<keyword evidence="3" id="KW-1185">Reference proteome</keyword>
<protein>
    <submittedName>
        <fullName evidence="2">Zinc chelation protein SecC</fullName>
    </submittedName>
</protein>
<dbReference type="NCBIfam" id="NF002449">
    <property type="entry name" value="PRK01617.1"/>
    <property type="match status" value="1"/>
</dbReference>
<dbReference type="PANTHER" id="PTHR33747:SF1">
    <property type="entry name" value="ADENYLATE CYCLASE-ASSOCIATED CAP C-TERMINAL DOMAIN-CONTAINING PROTEIN"/>
    <property type="match status" value="1"/>
</dbReference>
<evidence type="ECO:0000259" key="1">
    <source>
        <dbReference type="Pfam" id="PF17775"/>
    </source>
</evidence>
<feature type="domain" description="YchJ-like middle NTF2-like" evidence="1">
    <location>
        <begin position="31"/>
        <end position="130"/>
    </location>
</feature>
<dbReference type="Proteomes" id="UP000193450">
    <property type="component" value="Chromosome"/>
</dbReference>
<dbReference type="SUPFAM" id="SSF103642">
    <property type="entry name" value="Sec-C motif"/>
    <property type="match status" value="1"/>
</dbReference>
<dbReference type="EMBL" id="CP019343">
    <property type="protein sequence ID" value="ARN74635.1"/>
    <property type="molecule type" value="Genomic_DNA"/>
</dbReference>
<evidence type="ECO:0000313" key="2">
    <source>
        <dbReference type="EMBL" id="ARN74635.1"/>
    </source>
</evidence>
<sequence length="160" mass="18056">MSSDYPCHCHSQRHFANCCEPLLSGASKAQTAEQLMRSRFSAFCTGNIPYLIATHHPSKRQADDNSSLAETIAHCQWLRLEIISTRSGLANHSSGEVEYIATYTQQDTLSQLHENSRFVFEEEQWFYLDGDIAESPAPTKPGRNDPCWCGSQKKFKKCHG</sequence>
<accession>A0A1X9NFI5</accession>
<dbReference type="Gene3D" id="3.10.450.50">
    <property type="match status" value="1"/>
</dbReference>
<gene>
    <name evidence="2" type="ORF">BST96_11180</name>
</gene>
<dbReference type="KEGG" id="osg:BST96_11180"/>
<dbReference type="InterPro" id="IPR004027">
    <property type="entry name" value="SEC_C_motif"/>
</dbReference>
<proteinExistence type="predicted"/>
<dbReference type="Pfam" id="PF17775">
    <property type="entry name" value="YchJ_M-like"/>
    <property type="match status" value="1"/>
</dbReference>